<dbReference type="EMBL" id="SNWD01000002">
    <property type="protein sequence ID" value="TDN85363.1"/>
    <property type="molecule type" value="Genomic_DNA"/>
</dbReference>
<sequence length="168" mass="17891">MSVSEDHTARLNLPLLWAGQAQKELFHNEALTLLDMHVQPIVLEIGAAAPPAERAEGDMWVAGADASGEWAGHAGMIAGWTGGGWRFIAPRPGMCIWSRQHDCMAFYRNGGWRVGDLRGTGVTIDGIQVVGARQGAIAEPDRGDTIDSEARAAISAILGALRSHGLID</sequence>
<name>A0A4R6FU78_9SPHN</name>
<dbReference type="Proteomes" id="UP000295493">
    <property type="component" value="Unassembled WGS sequence"/>
</dbReference>
<keyword evidence="2" id="KW-1185">Reference proteome</keyword>
<dbReference type="AlphaFoldDB" id="A0A4R6FU78"/>
<evidence type="ECO:0000313" key="2">
    <source>
        <dbReference type="Proteomes" id="UP000295493"/>
    </source>
</evidence>
<dbReference type="Pfam" id="PF10983">
    <property type="entry name" value="DUF2793"/>
    <property type="match status" value="1"/>
</dbReference>
<accession>A0A4R6FU78</accession>
<proteinExistence type="predicted"/>
<dbReference type="OrthoDB" id="564699at2"/>
<reference evidence="1 2" key="1">
    <citation type="submission" date="2019-03" db="EMBL/GenBank/DDBJ databases">
        <title>Genomic Encyclopedia of Type Strains, Phase IV (KMG-IV): sequencing the most valuable type-strain genomes for metagenomic binning, comparative biology and taxonomic classification.</title>
        <authorList>
            <person name="Goeker M."/>
        </authorList>
    </citation>
    <scope>NUCLEOTIDE SEQUENCE [LARGE SCALE GENOMIC DNA]</scope>
    <source>
        <strain evidence="1 2">DSM 25059</strain>
    </source>
</reference>
<dbReference type="InterPro" id="IPR021251">
    <property type="entry name" value="DUF2793"/>
</dbReference>
<comment type="caution">
    <text evidence="1">The sequence shown here is derived from an EMBL/GenBank/DDBJ whole genome shotgun (WGS) entry which is preliminary data.</text>
</comment>
<protein>
    <submittedName>
        <fullName evidence="1">Uncharacterized protein DUF2793</fullName>
    </submittedName>
</protein>
<evidence type="ECO:0000313" key="1">
    <source>
        <dbReference type="EMBL" id="TDN85363.1"/>
    </source>
</evidence>
<organism evidence="1 2">
    <name type="scientific">Stakelama pacifica</name>
    <dbReference type="NCBI Taxonomy" id="517720"/>
    <lineage>
        <taxon>Bacteria</taxon>
        <taxon>Pseudomonadati</taxon>
        <taxon>Pseudomonadota</taxon>
        <taxon>Alphaproteobacteria</taxon>
        <taxon>Sphingomonadales</taxon>
        <taxon>Sphingomonadaceae</taxon>
        <taxon>Stakelama</taxon>
    </lineage>
</organism>
<dbReference type="RefSeq" id="WP_133494316.1">
    <property type="nucleotide sequence ID" value="NZ_BMLU01000002.1"/>
</dbReference>
<gene>
    <name evidence="1" type="ORF">EV664_10269</name>
</gene>